<evidence type="ECO:0000313" key="3">
    <source>
        <dbReference type="Proteomes" id="UP000218231"/>
    </source>
</evidence>
<organism evidence="2 3">
    <name type="scientific">Diploscapter pachys</name>
    <dbReference type="NCBI Taxonomy" id="2018661"/>
    <lineage>
        <taxon>Eukaryota</taxon>
        <taxon>Metazoa</taxon>
        <taxon>Ecdysozoa</taxon>
        <taxon>Nematoda</taxon>
        <taxon>Chromadorea</taxon>
        <taxon>Rhabditida</taxon>
        <taxon>Rhabditina</taxon>
        <taxon>Rhabditomorpha</taxon>
        <taxon>Rhabditoidea</taxon>
        <taxon>Rhabditidae</taxon>
        <taxon>Diploscapter</taxon>
    </lineage>
</organism>
<dbReference type="EMBL" id="LIAE01007181">
    <property type="protein sequence ID" value="PAV81407.1"/>
    <property type="molecule type" value="Genomic_DNA"/>
</dbReference>
<reference evidence="2 3" key="1">
    <citation type="journal article" date="2017" name="Curr. Biol.">
        <title>Genome architecture and evolution of a unichromosomal asexual nematode.</title>
        <authorList>
            <person name="Fradin H."/>
            <person name="Zegar C."/>
            <person name="Gutwein M."/>
            <person name="Lucas J."/>
            <person name="Kovtun M."/>
            <person name="Corcoran D."/>
            <person name="Baugh L.R."/>
            <person name="Kiontke K."/>
            <person name="Gunsalus K."/>
            <person name="Fitch D.H."/>
            <person name="Piano F."/>
        </authorList>
    </citation>
    <scope>NUCLEOTIDE SEQUENCE [LARGE SCALE GENOMIC DNA]</scope>
    <source>
        <strain evidence="2">PF1309</strain>
    </source>
</reference>
<gene>
    <name evidence="2" type="ORF">WR25_24698</name>
</gene>
<dbReference type="Proteomes" id="UP000218231">
    <property type="component" value="Unassembled WGS sequence"/>
</dbReference>
<evidence type="ECO:0000313" key="2">
    <source>
        <dbReference type="EMBL" id="PAV81407.1"/>
    </source>
</evidence>
<name>A0A2A2L5R7_9BILA</name>
<dbReference type="PROSITE" id="PS51257">
    <property type="entry name" value="PROKAR_LIPOPROTEIN"/>
    <property type="match status" value="1"/>
</dbReference>
<protein>
    <submittedName>
        <fullName evidence="2">Uncharacterized protein</fullName>
    </submittedName>
</protein>
<sequence length="68" mass="7856">MLSRVFVVLLGLIVACFAYGRLEMEDRLAMSKFHESSGPEAYNRYLSDLSVLFSRPERQHAENPETNY</sequence>
<dbReference type="AlphaFoldDB" id="A0A2A2L5R7"/>
<accession>A0A2A2L5R7</accession>
<feature type="signal peptide" evidence="1">
    <location>
        <begin position="1"/>
        <end position="18"/>
    </location>
</feature>
<feature type="chain" id="PRO_5012787764" evidence="1">
    <location>
        <begin position="19"/>
        <end position="68"/>
    </location>
</feature>
<evidence type="ECO:0000256" key="1">
    <source>
        <dbReference type="SAM" id="SignalP"/>
    </source>
</evidence>
<comment type="caution">
    <text evidence="2">The sequence shown here is derived from an EMBL/GenBank/DDBJ whole genome shotgun (WGS) entry which is preliminary data.</text>
</comment>
<keyword evidence="3" id="KW-1185">Reference proteome</keyword>
<keyword evidence="1" id="KW-0732">Signal</keyword>
<proteinExistence type="predicted"/>
<dbReference type="OrthoDB" id="5832233at2759"/>